<sequence>MEDGMTVTADTEARVDDARVDPEAPAARGGRRASTRRRAATLCLAAILALAAPVGWFGFRVHQLQEAQARRNQFLQVARQGALNLTTIDWQHADADVHRILDGATGDFYNDFARRAQPFIEVLKQAKATTVGSITEAGLESETADTAQVLVAVSVRTSTAAESDQAPRAWRMRVSVQRAGGQVKVSDVRFVP</sequence>
<evidence type="ECO:0000256" key="2">
    <source>
        <dbReference type="ARBA" id="ARBA00023136"/>
    </source>
</evidence>
<reference evidence="5" key="1">
    <citation type="submission" date="2020-07" db="EMBL/GenBank/DDBJ databases">
        <authorList>
            <person name="Pettersson B.M.F."/>
            <person name="Behra P.R.K."/>
            <person name="Ramesh M."/>
            <person name="Das S."/>
            <person name="Dasgupta S."/>
            <person name="Kirsebom L.A."/>
        </authorList>
    </citation>
    <scope>NUCLEOTIDE SEQUENCE</scope>
    <source>
        <strain evidence="5">CCUG 55640</strain>
    </source>
</reference>
<proteinExistence type="predicted"/>
<feature type="compositionally biased region" description="Basic and acidic residues" evidence="3">
    <location>
        <begin position="11"/>
        <end position="22"/>
    </location>
</feature>
<evidence type="ECO:0000313" key="6">
    <source>
        <dbReference type="Proteomes" id="UP001141650"/>
    </source>
</evidence>
<reference evidence="5" key="2">
    <citation type="journal article" date="2022" name="BMC Genomics">
        <title>Comparative genome analysis of mycobacteria focusing on tRNA and non-coding RNA.</title>
        <authorList>
            <person name="Behra P.R.K."/>
            <person name="Pettersson B.M.F."/>
            <person name="Ramesh M."/>
            <person name="Das S."/>
            <person name="Dasgupta S."/>
            <person name="Kirsebom L.A."/>
        </authorList>
    </citation>
    <scope>NUCLEOTIDE SEQUENCE</scope>
    <source>
        <strain evidence="5">CCUG 55640</strain>
    </source>
</reference>
<comment type="subcellular location">
    <subcellularLocation>
        <location evidence="1">Membrane</location>
    </subcellularLocation>
</comment>
<keyword evidence="2 4" id="KW-0472">Membrane</keyword>
<organism evidence="5 6">
    <name type="scientific">Mycobacterium alsense</name>
    <dbReference type="NCBI Taxonomy" id="324058"/>
    <lineage>
        <taxon>Bacteria</taxon>
        <taxon>Bacillati</taxon>
        <taxon>Actinomycetota</taxon>
        <taxon>Actinomycetes</taxon>
        <taxon>Mycobacteriales</taxon>
        <taxon>Mycobacteriaceae</taxon>
        <taxon>Mycobacterium</taxon>
    </lineage>
</organism>
<evidence type="ECO:0000313" key="5">
    <source>
        <dbReference type="EMBL" id="MCV7381323.1"/>
    </source>
</evidence>
<evidence type="ECO:0000256" key="1">
    <source>
        <dbReference type="ARBA" id="ARBA00004370"/>
    </source>
</evidence>
<evidence type="ECO:0000256" key="3">
    <source>
        <dbReference type="SAM" id="MobiDB-lite"/>
    </source>
</evidence>
<keyword evidence="4" id="KW-1133">Transmembrane helix</keyword>
<dbReference type="PANTHER" id="PTHR37042:SF4">
    <property type="entry name" value="OUTER MEMBRANE PROTEIN RV1973"/>
    <property type="match status" value="1"/>
</dbReference>
<dbReference type="PANTHER" id="PTHR37042">
    <property type="entry name" value="OUTER MEMBRANE PROTEIN RV1973"/>
    <property type="match status" value="1"/>
</dbReference>
<gene>
    <name evidence="5" type="ORF">H7K38_22090</name>
</gene>
<feature type="region of interest" description="Disordered" evidence="3">
    <location>
        <begin position="1"/>
        <end position="32"/>
    </location>
</feature>
<name>A0AA42C0Q5_9MYCO</name>
<feature type="transmembrane region" description="Helical" evidence="4">
    <location>
        <begin position="39"/>
        <end position="59"/>
    </location>
</feature>
<evidence type="ECO:0000256" key="4">
    <source>
        <dbReference type="SAM" id="Phobius"/>
    </source>
</evidence>
<comment type="caution">
    <text evidence="5">The sequence shown here is derived from an EMBL/GenBank/DDBJ whole genome shotgun (WGS) entry which is preliminary data.</text>
</comment>
<dbReference type="AlphaFoldDB" id="A0AA42C0Q5"/>
<dbReference type="GO" id="GO:0016020">
    <property type="term" value="C:membrane"/>
    <property type="evidence" value="ECO:0007669"/>
    <property type="project" value="UniProtKB-SubCell"/>
</dbReference>
<dbReference type="EMBL" id="JACKVH010000017">
    <property type="protein sequence ID" value="MCV7381323.1"/>
    <property type="molecule type" value="Genomic_DNA"/>
</dbReference>
<protein>
    <submittedName>
        <fullName evidence="5">Mammalian cell entry protein</fullName>
    </submittedName>
</protein>
<accession>A0AA42C0Q5</accession>
<dbReference type="Proteomes" id="UP001141650">
    <property type="component" value="Unassembled WGS sequence"/>
</dbReference>
<keyword evidence="4" id="KW-0812">Transmembrane</keyword>